<name>A0ABT2S7U8_9FIRM</name>
<dbReference type="Proteomes" id="UP001207605">
    <property type="component" value="Unassembled WGS sequence"/>
</dbReference>
<keyword evidence="1" id="KW-0175">Coiled coil</keyword>
<proteinExistence type="predicted"/>
<evidence type="ECO:0000256" key="1">
    <source>
        <dbReference type="SAM" id="Coils"/>
    </source>
</evidence>
<reference evidence="2 3" key="1">
    <citation type="journal article" date="2021" name="ISME Commun">
        <title>Automated analysis of genomic sequences facilitates high-throughput and comprehensive description of bacteria.</title>
        <authorList>
            <person name="Hitch T.C.A."/>
        </authorList>
    </citation>
    <scope>NUCLEOTIDE SEQUENCE [LARGE SCALE GENOMIC DNA]</scope>
    <source>
        <strain evidence="2 3">Sanger_02</strain>
    </source>
</reference>
<gene>
    <name evidence="2" type="ORF">OCV65_10550</name>
</gene>
<dbReference type="RefSeq" id="WP_262582013.1">
    <property type="nucleotide sequence ID" value="NZ_JAOQJV010000016.1"/>
</dbReference>
<protein>
    <submittedName>
        <fullName evidence="2">Uncharacterized protein</fullName>
    </submittedName>
</protein>
<comment type="caution">
    <text evidence="2">The sequence shown here is derived from an EMBL/GenBank/DDBJ whole genome shotgun (WGS) entry which is preliminary data.</text>
</comment>
<evidence type="ECO:0000313" key="3">
    <source>
        <dbReference type="Proteomes" id="UP001207605"/>
    </source>
</evidence>
<dbReference type="EMBL" id="JAOQJV010000016">
    <property type="protein sequence ID" value="MCU6700667.1"/>
    <property type="molecule type" value="Genomic_DNA"/>
</dbReference>
<organism evidence="2 3">
    <name type="scientific">Dorea ammoniilytica</name>
    <dbReference type="NCBI Taxonomy" id="2981788"/>
    <lineage>
        <taxon>Bacteria</taxon>
        <taxon>Bacillati</taxon>
        <taxon>Bacillota</taxon>
        <taxon>Clostridia</taxon>
        <taxon>Lachnospirales</taxon>
        <taxon>Lachnospiraceae</taxon>
        <taxon>Dorea</taxon>
    </lineage>
</organism>
<dbReference type="Gene3D" id="1.10.10.2480">
    <property type="match status" value="1"/>
</dbReference>
<sequence>MVSKTEEKERCFVIMPISDPEEYEDGHFKNVYEDIFKPAIEAAGYEAFRVDECASSNLIQVSIIDEIISAPMALCDLSTRNPNVLFELGIRQAFDLPVVLVQEEGTKRIFDISNINTIDYRSKLIYREVIEDRETISKGIKSTKDDKDGINSIVKLLEIGKKAELQDDKMSENQELKFMIKSLANEVNQINNSLMRLKLESSVLNSVNNRIIEPIDEVDKIDKLMTMRRRTLKNKKYKVYEVAKALEVESSWLINILQILRPEQMTHMSNMSVDDFDFLIEYYKKNYF</sequence>
<accession>A0ABT2S7U8</accession>
<keyword evidence="3" id="KW-1185">Reference proteome</keyword>
<evidence type="ECO:0000313" key="2">
    <source>
        <dbReference type="EMBL" id="MCU6700667.1"/>
    </source>
</evidence>
<feature type="coiled-coil region" evidence="1">
    <location>
        <begin position="173"/>
        <end position="200"/>
    </location>
</feature>